<evidence type="ECO:0000313" key="1">
    <source>
        <dbReference type="Proteomes" id="UP000189703"/>
    </source>
</evidence>
<keyword evidence="1" id="KW-1185">Reference proteome</keyword>
<dbReference type="AlphaFoldDB" id="A0A1U8A453"/>
<organism evidence="1 2">
    <name type="scientific">Nelumbo nucifera</name>
    <name type="common">Sacred lotus</name>
    <dbReference type="NCBI Taxonomy" id="4432"/>
    <lineage>
        <taxon>Eukaryota</taxon>
        <taxon>Viridiplantae</taxon>
        <taxon>Streptophyta</taxon>
        <taxon>Embryophyta</taxon>
        <taxon>Tracheophyta</taxon>
        <taxon>Spermatophyta</taxon>
        <taxon>Magnoliopsida</taxon>
        <taxon>Proteales</taxon>
        <taxon>Nelumbonaceae</taxon>
        <taxon>Nelumbo</taxon>
    </lineage>
</organism>
<reference evidence="2" key="1">
    <citation type="submission" date="2025-08" db="UniProtKB">
        <authorList>
            <consortium name="RefSeq"/>
        </authorList>
    </citation>
    <scope>IDENTIFICATION</scope>
</reference>
<dbReference type="KEGG" id="nnu:104600575"/>
<dbReference type="CDD" id="cd22109">
    <property type="entry name" value="F-box_FBXO41"/>
    <property type="match status" value="1"/>
</dbReference>
<dbReference type="Pfam" id="PF25372">
    <property type="entry name" value="DUF7885"/>
    <property type="match status" value="1"/>
</dbReference>
<dbReference type="SUPFAM" id="SSF52058">
    <property type="entry name" value="L domain-like"/>
    <property type="match status" value="1"/>
</dbReference>
<sequence length="1033" mass="113234">MRLWCCFGFGDEIEEKEENIRCMKKVYIAVEGKSEEFSYADMEDEESGTSRMGGRGTLDDSPDGESAVEELLSEIEVAARDRRDNDTAGDCFAAWELAFGTPRCFDRYASASSQGLVDVDGLGIAEESSLGLARGNHNRDFQHKRAKVHSDSPECRYACATTSCADPCVSVTDGNHDTSQSTSISFENDMFFLGSTPNDGGNGRPVDLNCGGGGDDDGDGEGGSSSKVEDSEVRMDLTDDLLHMVFSFLDHINLCRAARVCRQWRIASTHEDFWKSLNFQDRNISALQFVAMCHRYPNASEVNILGALSIDDHVMIAITSLRNIEALTLGKEQLRDDFFHSLADFSMLKTLRVVDATLGNGIQEISVYHDRLRHLQILKCRVLRISVRCPQLETLSLKRTNMTHAMLACPQLHELDIGSCHKLSDAGIRSAATSCPLLASLDMSNCSCVSDETLREIALTCVHLRVLNASYCPNISLESVRLPMLTVLKLDSCEGITSASMAAISHSYLLEVLELDNCILLTSVSLDLPRLQNIRLVHCRKFVDLNLRSPMLSSITISNCPALHRISIMSSSLQKLVLQKQESLTTLALQCQCLQEVDLTRCESLTNSVCEVFSDGGGCPMLRSLILDSCESLTAVGFSSTSLTKLSLASCRAMTYLELTCPYLEQVYLDCCDHLERALFCPVGLRSLNLGICPKLNVLQIEAPQMVVLELKGCGVLSEASINCPRLMSLDASFCSQLKDDCLSATTASCPLIESLILMSCPSVGPDGLSSLHRLSCLTLLDLSYTFLMNLQPIFESCLQLKVLKLQACKYLTDSSLEALYKDGALPALRELDLSYGSICQSAIEELLACCTHLTHVSLNGCVNMHDLNWGSSGGQLAQVPSIKGSSGLSSEAMHEPIEQPDRLLQNLNCVGCPNIKKVVIPPRARCFHLSSLNLSLSANLKEVDVACFNLSFLNLSNCCSLEVLKLNCPRLTSLFLQSCSIAEEVVEAAISNCHMLETLDVRYCPKIYSVGMGRLRMVCPSLKRIFSSLSAT</sequence>
<dbReference type="InterPro" id="IPR036047">
    <property type="entry name" value="F-box-like_dom_sf"/>
</dbReference>
<dbReference type="InterPro" id="IPR032675">
    <property type="entry name" value="LRR_dom_sf"/>
</dbReference>
<name>A0A1U8A453_NELNU</name>
<dbReference type="PANTHER" id="PTHR34709">
    <property type="entry name" value="OS10G0396666 PROTEIN"/>
    <property type="match status" value="1"/>
</dbReference>
<dbReference type="Gene3D" id="1.20.1280.50">
    <property type="match status" value="1"/>
</dbReference>
<dbReference type="InterPro" id="IPR006553">
    <property type="entry name" value="Leu-rich_rpt_Cys-con_subtyp"/>
</dbReference>
<dbReference type="eggNOG" id="KOG1947">
    <property type="taxonomic scope" value="Eukaryota"/>
</dbReference>
<dbReference type="InterPro" id="IPR057207">
    <property type="entry name" value="FBXL15_LRR"/>
</dbReference>
<dbReference type="FunCoup" id="A0A1U8A453">
    <property type="interactions" value="2781"/>
</dbReference>
<dbReference type="SMART" id="SM00367">
    <property type="entry name" value="LRR_CC"/>
    <property type="match status" value="13"/>
</dbReference>
<dbReference type="PROSITE" id="PS50181">
    <property type="entry name" value="FBOX"/>
    <property type="match status" value="1"/>
</dbReference>
<dbReference type="RefSeq" id="XP_010261912.1">
    <property type="nucleotide sequence ID" value="XM_010263610.2"/>
</dbReference>
<dbReference type="FunFam" id="3.80.10.10:FF:000605">
    <property type="entry name" value="F-box/LRR-repeat protein 15 isoform C"/>
    <property type="match status" value="1"/>
</dbReference>
<dbReference type="OrthoDB" id="550575at2759"/>
<dbReference type="Gene3D" id="3.80.10.10">
    <property type="entry name" value="Ribonuclease Inhibitor"/>
    <property type="match status" value="5"/>
</dbReference>
<dbReference type="InterPro" id="IPR055312">
    <property type="entry name" value="FBL15-like"/>
</dbReference>
<dbReference type="FunFam" id="3.80.10.10:FF:000648">
    <property type="entry name" value="F-box/LRR-repeat protein 15"/>
    <property type="match status" value="1"/>
</dbReference>
<accession>A0A1U8A453</accession>
<proteinExistence type="predicted"/>
<dbReference type="SMART" id="SM00256">
    <property type="entry name" value="FBOX"/>
    <property type="match status" value="1"/>
</dbReference>
<dbReference type="GeneID" id="104600575"/>
<dbReference type="PANTHER" id="PTHR34709:SF57">
    <property type="entry name" value="F-BOX DOMAIN-CONTAINING PROTEIN"/>
    <property type="match status" value="1"/>
</dbReference>
<dbReference type="Proteomes" id="UP000189703">
    <property type="component" value="Unplaced"/>
</dbReference>
<gene>
    <name evidence="2" type="primary">LOC104600575</name>
</gene>
<protein>
    <submittedName>
        <fullName evidence="2">F-box/LRR-repeat protein 15-like</fullName>
    </submittedName>
</protein>
<dbReference type="SUPFAM" id="SSF52047">
    <property type="entry name" value="RNI-like"/>
    <property type="match status" value="3"/>
</dbReference>
<dbReference type="OMA" id="ACANLHI"/>
<dbReference type="FunFam" id="3.80.10.10:FF:000357">
    <property type="entry name" value="F-box/LRR-repeat protein 15"/>
    <property type="match status" value="1"/>
</dbReference>
<evidence type="ECO:0000313" key="2">
    <source>
        <dbReference type="RefSeq" id="XP_010261912.1"/>
    </source>
</evidence>
<dbReference type="InterPro" id="IPR001810">
    <property type="entry name" value="F-box_dom"/>
</dbReference>
<dbReference type="Pfam" id="PF12937">
    <property type="entry name" value="F-box-like"/>
    <property type="match status" value="1"/>
</dbReference>
<dbReference type="STRING" id="4432.A0A1U8A453"/>
<dbReference type="SUPFAM" id="SSF81383">
    <property type="entry name" value="F-box domain"/>
    <property type="match status" value="1"/>
</dbReference>